<keyword evidence="6" id="KW-0119">Carbohydrate metabolism</keyword>
<dbReference type="eggNOG" id="ENOG502SUFU">
    <property type="taxonomic scope" value="Eukaryota"/>
</dbReference>
<dbReference type="InterPro" id="IPR002557">
    <property type="entry name" value="Chitin-bd_dom"/>
</dbReference>
<feature type="domain" description="Ig-like" evidence="10">
    <location>
        <begin position="305"/>
        <end position="423"/>
    </location>
</feature>
<evidence type="ECO:0000313" key="12">
    <source>
        <dbReference type="EMBL" id="EEN56997.1"/>
    </source>
</evidence>
<feature type="chain" id="PRO_5002933991" description="chitinase" evidence="9">
    <location>
        <begin position="18"/>
        <end position="632"/>
    </location>
</feature>
<reference evidence="12" key="1">
    <citation type="journal article" date="2008" name="Nature">
        <title>The amphioxus genome and the evolution of the chordate karyotype.</title>
        <authorList>
            <consortium name="US DOE Joint Genome Institute (JGI-PGF)"/>
            <person name="Putnam N.H."/>
            <person name="Butts T."/>
            <person name="Ferrier D.E.K."/>
            <person name="Furlong R.F."/>
            <person name="Hellsten U."/>
            <person name="Kawashima T."/>
            <person name="Robinson-Rechavi M."/>
            <person name="Shoguchi E."/>
            <person name="Terry A."/>
            <person name="Yu J.-K."/>
            <person name="Benito-Gutierrez E.L."/>
            <person name="Dubchak I."/>
            <person name="Garcia-Fernandez J."/>
            <person name="Gibson-Brown J.J."/>
            <person name="Grigoriev I.V."/>
            <person name="Horton A.C."/>
            <person name="de Jong P.J."/>
            <person name="Jurka J."/>
            <person name="Kapitonov V.V."/>
            <person name="Kohara Y."/>
            <person name="Kuroki Y."/>
            <person name="Lindquist E."/>
            <person name="Lucas S."/>
            <person name="Osoegawa K."/>
            <person name="Pennacchio L.A."/>
            <person name="Salamov A.A."/>
            <person name="Satou Y."/>
            <person name="Sauka-Spengler T."/>
            <person name="Schmutz J."/>
            <person name="Shin-I T."/>
            <person name="Toyoda A."/>
            <person name="Bronner-Fraser M."/>
            <person name="Fujiyama A."/>
            <person name="Holland L.Z."/>
            <person name="Holland P.W.H."/>
            <person name="Satoh N."/>
            <person name="Rokhsar D.S."/>
        </authorList>
    </citation>
    <scope>NUCLEOTIDE SEQUENCE [LARGE SCALE GENOMIC DNA]</scope>
    <source>
        <strain evidence="12">S238N-H82</strain>
        <tissue evidence="12">Testes</tissue>
    </source>
</reference>
<dbReference type="GO" id="GO:0006032">
    <property type="term" value="P:chitin catabolic process"/>
    <property type="evidence" value="ECO:0007669"/>
    <property type="project" value="UniProtKB-KW"/>
</dbReference>
<dbReference type="SMART" id="SM00494">
    <property type="entry name" value="ChtBD2"/>
    <property type="match status" value="2"/>
</dbReference>
<dbReference type="InterPro" id="IPR036508">
    <property type="entry name" value="Chitin-bd_dom_sf"/>
</dbReference>
<dbReference type="SMART" id="SM00409">
    <property type="entry name" value="IG"/>
    <property type="match status" value="3"/>
</dbReference>
<evidence type="ECO:0000256" key="9">
    <source>
        <dbReference type="SAM" id="SignalP"/>
    </source>
</evidence>
<keyword evidence="7" id="KW-1015">Disulfide bond</keyword>
<feature type="domain" description="Ig-like" evidence="10">
    <location>
        <begin position="45"/>
        <end position="143"/>
    </location>
</feature>
<evidence type="ECO:0000256" key="5">
    <source>
        <dbReference type="ARBA" id="ARBA00022737"/>
    </source>
</evidence>
<dbReference type="FunFam" id="2.170.140.10:FF:000001">
    <property type="entry name" value="Acidic mammalian chitinase"/>
    <property type="match status" value="1"/>
</dbReference>
<feature type="signal peptide" evidence="9">
    <location>
        <begin position="1"/>
        <end position="17"/>
    </location>
</feature>
<dbReference type="Gene3D" id="2.60.40.10">
    <property type="entry name" value="Immunoglobulins"/>
    <property type="match status" value="4"/>
</dbReference>
<dbReference type="InterPro" id="IPR036179">
    <property type="entry name" value="Ig-like_dom_sf"/>
</dbReference>
<proteinExistence type="predicted"/>
<organism>
    <name type="scientific">Branchiostoma floridae</name>
    <name type="common">Florida lancelet</name>
    <name type="synonym">Amphioxus</name>
    <dbReference type="NCBI Taxonomy" id="7739"/>
    <lineage>
        <taxon>Eukaryota</taxon>
        <taxon>Metazoa</taxon>
        <taxon>Chordata</taxon>
        <taxon>Cephalochordata</taxon>
        <taxon>Leptocardii</taxon>
        <taxon>Amphioxiformes</taxon>
        <taxon>Branchiostomatidae</taxon>
        <taxon>Branchiostoma</taxon>
    </lineage>
</organism>
<keyword evidence="8" id="KW-0325">Glycoprotein</keyword>
<dbReference type="Pfam" id="PF07686">
    <property type="entry name" value="V-set"/>
    <property type="match status" value="2"/>
</dbReference>
<dbReference type="EMBL" id="GG666548">
    <property type="protein sequence ID" value="EEN56997.1"/>
    <property type="molecule type" value="Genomic_DNA"/>
</dbReference>
<dbReference type="SUPFAM" id="SSF57625">
    <property type="entry name" value="Invertebrate chitin-binding proteins"/>
    <property type="match status" value="2"/>
</dbReference>
<dbReference type="InterPro" id="IPR013783">
    <property type="entry name" value="Ig-like_fold"/>
</dbReference>
<accession>C3YS92</accession>
<dbReference type="InterPro" id="IPR051940">
    <property type="entry name" value="Chitin_bind-dev_reg"/>
</dbReference>
<dbReference type="InterPro" id="IPR007110">
    <property type="entry name" value="Ig-like_dom"/>
</dbReference>
<dbReference type="PANTHER" id="PTHR23301">
    <property type="entry name" value="CHITIN BINDING PERITROPHIN-A"/>
    <property type="match status" value="1"/>
</dbReference>
<evidence type="ECO:0000256" key="1">
    <source>
        <dbReference type="ARBA" id="ARBA00000822"/>
    </source>
</evidence>
<keyword evidence="6" id="KW-0146">Chitin degradation</keyword>
<dbReference type="STRING" id="7739.C3YS92"/>
<keyword evidence="6" id="KW-0624">Polysaccharide degradation</keyword>
<feature type="domain" description="Chitin-binding type-2" evidence="11">
    <location>
        <begin position="304"/>
        <end position="346"/>
    </location>
</feature>
<dbReference type="PROSITE" id="PS50835">
    <property type="entry name" value="IG_LIKE"/>
    <property type="match status" value="4"/>
</dbReference>
<dbReference type="EC" id="3.2.1.14" evidence="2"/>
<gene>
    <name evidence="12" type="ORF">BRAFLDRAFT_128165</name>
</gene>
<evidence type="ECO:0000256" key="7">
    <source>
        <dbReference type="ARBA" id="ARBA00023157"/>
    </source>
</evidence>
<dbReference type="SMART" id="SM00406">
    <property type="entry name" value="IGv"/>
    <property type="match status" value="2"/>
</dbReference>
<evidence type="ECO:0000256" key="4">
    <source>
        <dbReference type="ARBA" id="ARBA00022729"/>
    </source>
</evidence>
<sequence>MLGLLVAISAVACYAGALSITNVTLPDRSAGWVYLRYSPDPTWVNRIEFRCEYSISPAPATPPTITWLKGPFTDADRLVVYKWSSSGEVYVHPEFAGRVSVPSRTRPTLVLTDAKFDDWGRYWCRVTNEEQSDEFGTDEESLLFWYKSTVYDYDAPPRGGYSSFVEVDKTPVRVKTGGTARLNCQGAGGPLASIVWFKGPSCSQDGNCNVYEIVINKTAVPQPHAILGPGTVNVSPKYAGRASLDFNDGPYYNVYYPDLTITDIRPSDVGRYWCTNDAPLWYQNDLRSRDSQSVVVLLDDEAPTPSCDGKADGMYQDPGDCSRYYTCSGSWLYGPVPCLTGLFFNEALQGVFADEDRQVIYKWSSSGEVYVHPEFAGRVSVPSRTHPTLVLTDAKFDDWGRYWCRVTNEDQSDEFGTDEESLLFWYKLGYDPPTRLSQVNLDKTPVRVAAGGTARLDCTGTSGREASILWVKGPADCTQGGSCDSYETVIHKSAVWGAGNPEPENITISPSFDGRVSLDADGSGSFTPTLTITDIRPSDSGRYWCAPDISEDYSNLGPLNRDAQSVVIIVNDPGTEPTCAGKPDGMYQHPADCAQFYTCSGGLSYGTNTCPAGLVFNQELQLCDWANNVICV</sequence>
<keyword evidence="5" id="KW-0677">Repeat</keyword>
<feature type="domain" description="Ig-like" evidence="10">
    <location>
        <begin position="157"/>
        <end position="295"/>
    </location>
</feature>
<evidence type="ECO:0000256" key="3">
    <source>
        <dbReference type="ARBA" id="ARBA00022669"/>
    </source>
</evidence>
<dbReference type="Pfam" id="PF01607">
    <property type="entry name" value="CBM_14"/>
    <property type="match status" value="2"/>
</dbReference>
<evidence type="ECO:0000256" key="2">
    <source>
        <dbReference type="ARBA" id="ARBA00012729"/>
    </source>
</evidence>
<dbReference type="PROSITE" id="PS50940">
    <property type="entry name" value="CHIT_BIND_II"/>
    <property type="match status" value="2"/>
</dbReference>
<feature type="domain" description="Ig-like" evidence="10">
    <location>
        <begin position="432"/>
        <end position="545"/>
    </location>
</feature>
<dbReference type="Gene3D" id="2.170.140.10">
    <property type="entry name" value="Chitin binding domain"/>
    <property type="match status" value="2"/>
</dbReference>
<dbReference type="InterPro" id="IPR003598">
    <property type="entry name" value="Ig_sub2"/>
</dbReference>
<evidence type="ECO:0000259" key="11">
    <source>
        <dbReference type="PROSITE" id="PS50940"/>
    </source>
</evidence>
<evidence type="ECO:0000256" key="8">
    <source>
        <dbReference type="ARBA" id="ARBA00023180"/>
    </source>
</evidence>
<evidence type="ECO:0000259" key="10">
    <source>
        <dbReference type="PROSITE" id="PS50835"/>
    </source>
</evidence>
<comment type="catalytic activity">
    <reaction evidence="1">
        <text>Random endo-hydrolysis of N-acetyl-beta-D-glucosaminide (1-&gt;4)-beta-linkages in chitin and chitodextrins.</text>
        <dbReference type="EC" id="3.2.1.14"/>
    </reaction>
</comment>
<dbReference type="InterPro" id="IPR003599">
    <property type="entry name" value="Ig_sub"/>
</dbReference>
<dbReference type="GO" id="GO:0008061">
    <property type="term" value="F:chitin binding"/>
    <property type="evidence" value="ECO:0007669"/>
    <property type="project" value="UniProtKB-KW"/>
</dbReference>
<dbReference type="GO" id="GO:0005576">
    <property type="term" value="C:extracellular region"/>
    <property type="evidence" value="ECO:0007669"/>
    <property type="project" value="InterPro"/>
</dbReference>
<dbReference type="GO" id="GO:0008843">
    <property type="term" value="F:endochitinase activity"/>
    <property type="evidence" value="ECO:0007669"/>
    <property type="project" value="UniProtKB-EC"/>
</dbReference>
<dbReference type="SMART" id="SM00408">
    <property type="entry name" value="IGc2"/>
    <property type="match status" value="3"/>
</dbReference>
<dbReference type="PANTHER" id="PTHR23301:SF0">
    <property type="entry name" value="CHITIN-BINDING TYPE-2 DOMAIN-CONTAINING PROTEIN-RELATED"/>
    <property type="match status" value="1"/>
</dbReference>
<keyword evidence="4 9" id="KW-0732">Signal</keyword>
<protein>
    <recommendedName>
        <fullName evidence="2">chitinase</fullName>
        <ecNumber evidence="2">3.2.1.14</ecNumber>
    </recommendedName>
</protein>
<keyword evidence="3" id="KW-0147">Chitin-binding</keyword>
<name>C3YS92_BRAFL</name>
<dbReference type="InParanoid" id="C3YS92"/>
<dbReference type="InterPro" id="IPR013106">
    <property type="entry name" value="Ig_V-set"/>
</dbReference>
<feature type="domain" description="Chitin-binding type-2" evidence="11">
    <location>
        <begin position="576"/>
        <end position="632"/>
    </location>
</feature>
<dbReference type="SUPFAM" id="SSF48726">
    <property type="entry name" value="Immunoglobulin"/>
    <property type="match status" value="3"/>
</dbReference>
<dbReference type="AlphaFoldDB" id="C3YS92"/>
<evidence type="ECO:0000256" key="6">
    <source>
        <dbReference type="ARBA" id="ARBA00023024"/>
    </source>
</evidence>